<dbReference type="CDD" id="cd01647">
    <property type="entry name" value="RT_LTR"/>
    <property type="match status" value="1"/>
</dbReference>
<accession>A0A8B6HNG2</accession>
<dbReference type="InterPro" id="IPR043502">
    <property type="entry name" value="DNA/RNA_pol_sf"/>
</dbReference>
<organism evidence="2 3">
    <name type="scientific">Mytilus galloprovincialis</name>
    <name type="common">Mediterranean mussel</name>
    <dbReference type="NCBI Taxonomy" id="29158"/>
    <lineage>
        <taxon>Eukaryota</taxon>
        <taxon>Metazoa</taxon>
        <taxon>Spiralia</taxon>
        <taxon>Lophotrochozoa</taxon>
        <taxon>Mollusca</taxon>
        <taxon>Bivalvia</taxon>
        <taxon>Autobranchia</taxon>
        <taxon>Pteriomorphia</taxon>
        <taxon>Mytilida</taxon>
        <taxon>Mytiloidea</taxon>
        <taxon>Mytilidae</taxon>
        <taxon>Mytilinae</taxon>
        <taxon>Mytilus</taxon>
    </lineage>
</organism>
<dbReference type="PANTHER" id="PTHR37984:SF11">
    <property type="entry name" value="INTEGRASE CATALYTIC DOMAIN-CONTAINING PROTEIN"/>
    <property type="match status" value="1"/>
</dbReference>
<dbReference type="PANTHER" id="PTHR37984">
    <property type="entry name" value="PROTEIN CBG26694"/>
    <property type="match status" value="1"/>
</dbReference>
<comment type="caution">
    <text evidence="2">The sequence shown here is derived from an EMBL/GenBank/DDBJ whole genome shotgun (WGS) entry which is preliminary data.</text>
</comment>
<name>A0A8B6HNG2_MYTGA</name>
<dbReference type="Pfam" id="PF00078">
    <property type="entry name" value="RVT_1"/>
    <property type="match status" value="1"/>
</dbReference>
<protein>
    <recommendedName>
        <fullName evidence="1">Reverse transcriptase domain-containing protein</fullName>
    </recommendedName>
</protein>
<evidence type="ECO:0000313" key="3">
    <source>
        <dbReference type="Proteomes" id="UP000596742"/>
    </source>
</evidence>
<dbReference type="InterPro" id="IPR000477">
    <property type="entry name" value="RT_dom"/>
</dbReference>
<dbReference type="InterPro" id="IPR050951">
    <property type="entry name" value="Retrovirus_Pol_polyprotein"/>
</dbReference>
<dbReference type="InterPro" id="IPR043128">
    <property type="entry name" value="Rev_trsase/Diguanyl_cyclase"/>
</dbReference>
<feature type="domain" description="Reverse transcriptase" evidence="1">
    <location>
        <begin position="20"/>
        <end position="154"/>
    </location>
</feature>
<proteinExistence type="predicted"/>
<gene>
    <name evidence="2" type="ORF">MGAL_10B059171</name>
</gene>
<evidence type="ECO:0000313" key="2">
    <source>
        <dbReference type="EMBL" id="VDI82385.1"/>
    </source>
</evidence>
<dbReference type="SUPFAM" id="SSF56672">
    <property type="entry name" value="DNA/RNA polymerases"/>
    <property type="match status" value="1"/>
</dbReference>
<dbReference type="Proteomes" id="UP000596742">
    <property type="component" value="Unassembled WGS sequence"/>
</dbReference>
<evidence type="ECO:0000259" key="1">
    <source>
        <dbReference type="Pfam" id="PF00078"/>
    </source>
</evidence>
<dbReference type="EMBL" id="UYJE01010345">
    <property type="protein sequence ID" value="VDI82385.1"/>
    <property type="molecule type" value="Genomic_DNA"/>
</dbReference>
<keyword evidence="3" id="KW-1185">Reference proteome</keyword>
<dbReference type="Gene3D" id="3.30.70.270">
    <property type="match status" value="1"/>
</dbReference>
<dbReference type="AlphaFoldDB" id="A0A8B6HNG2"/>
<reference evidence="2" key="1">
    <citation type="submission" date="2018-11" db="EMBL/GenBank/DDBJ databases">
        <authorList>
            <person name="Alioto T."/>
            <person name="Alioto T."/>
        </authorList>
    </citation>
    <scope>NUCLEOTIDE SEQUENCE</scope>
</reference>
<dbReference type="Gene3D" id="3.10.10.10">
    <property type="entry name" value="HIV Type 1 Reverse Transcriptase, subunit A, domain 1"/>
    <property type="match status" value="1"/>
</dbReference>
<sequence length="156" mass="18123">MDVIEHVESPTEWVSPLVIVPKRNAEIRICVDMRRTTEAVKRSRHPILTVDEILQELNGAKVYSKIDLRMGFHQVELEPESRNITTFTTHVGLFRYKRLMFGISCAPEMYQQCINMALEGCVGQRNISDDIIVYGCTQEEHDERLKKVLDRCTKRD</sequence>
<dbReference type="OrthoDB" id="10068977at2759"/>